<dbReference type="SUPFAM" id="SSF57701">
    <property type="entry name" value="Zn2/Cys6 DNA-binding domain"/>
    <property type="match status" value="1"/>
</dbReference>
<proteinExistence type="predicted"/>
<organism evidence="10 11">
    <name type="scientific">Ceraceosorus bombacis</name>
    <dbReference type="NCBI Taxonomy" id="401625"/>
    <lineage>
        <taxon>Eukaryota</taxon>
        <taxon>Fungi</taxon>
        <taxon>Dikarya</taxon>
        <taxon>Basidiomycota</taxon>
        <taxon>Ustilaginomycotina</taxon>
        <taxon>Exobasidiomycetes</taxon>
        <taxon>Ceraceosorales</taxon>
        <taxon>Ceraceosoraceae</taxon>
        <taxon>Ceraceosorus</taxon>
    </lineage>
</organism>
<dbReference type="Proteomes" id="UP000054845">
    <property type="component" value="Unassembled WGS sequence"/>
</dbReference>
<evidence type="ECO:0000256" key="4">
    <source>
        <dbReference type="ARBA" id="ARBA00023163"/>
    </source>
</evidence>
<dbReference type="GO" id="GO:0000981">
    <property type="term" value="F:DNA-binding transcription factor activity, RNA polymerase II-specific"/>
    <property type="evidence" value="ECO:0007669"/>
    <property type="project" value="InterPro"/>
</dbReference>
<evidence type="ECO:0000256" key="7">
    <source>
        <dbReference type="SAM" id="MobiDB-lite"/>
    </source>
</evidence>
<accession>A0A0P1BIN1</accession>
<dbReference type="PROSITE" id="PS50157">
    <property type="entry name" value="ZINC_FINGER_C2H2_2"/>
    <property type="match status" value="1"/>
</dbReference>
<dbReference type="AlphaFoldDB" id="A0A0P1BIN1"/>
<feature type="region of interest" description="Disordered" evidence="7">
    <location>
        <begin position="148"/>
        <end position="407"/>
    </location>
</feature>
<keyword evidence="1" id="KW-0479">Metal-binding</keyword>
<feature type="region of interest" description="Disordered" evidence="7">
    <location>
        <begin position="493"/>
        <end position="513"/>
    </location>
</feature>
<feature type="compositionally biased region" description="Polar residues" evidence="7">
    <location>
        <begin position="291"/>
        <end position="304"/>
    </location>
</feature>
<dbReference type="InterPro" id="IPR013087">
    <property type="entry name" value="Znf_C2H2_type"/>
</dbReference>
<sequence>MAYYNQGPGNGYGFQGDSSSSSGPPPSSHHVNSESQHHHYPSHPAAGPSMQQSYRLFSSAGAGPSGSGVERSAAGYPCPNCGKAFARDDLLRRHLAREARAMAQPSFDRQKSCQSCAASKARCDLEVPTCGRCRARGKLCVYGARSGNPNVRRAQRDSAMPSGWHPGQQVAAASPSWPGGPGSGSMYGVNPASTPSLPPTPGFAPEGSGDDYSSSEDSRGWSSSDQYNQYRNARSYSVGNSDSESLASDFHSQHGSFSYGDAAHQQQRPPGGATLVSSFAPSFAPPARTDSPASFSQSGSTASQRGFARGGQSGSIDTSVRPFQADEGEETPIAGGTAAAGITGLPAAPQHANTIPGAMGPPTIPRGARNASAPFSGESIPPTGYSNFDSLQGAGATGSRPQPPRLLTGSRMPVPGASTLPGLQTAFGSGRPLFSAQLDLSGWLEEPVVPSPLYRMGPSLSALGAAAHSFLPPTPTSDASANATRQALGGGGVREAGLRSMSDPTVENATNSSADVGMAGEDAAQRTIGQISPEELSARHWWQKRDLARDADVRGQVASVCAGHFTLYPALLVLPDPTSPVPPLFHRPWMAQSRLATPSTLAIARVIIAGYHTRLPASEGFVWEQLVTQACRLTSQVDIIAANGDDNDVYAATAALWLYVVLLLMMSEPPPGVKVPADTTPKFDISSQTPHQVHVQVVDDGLVALSTLARTLSAGVKRLEAERQASRAEFLAWGFEETLRRILFATYALLVLQRLRESDASVQSKLAGADLVLDVSLPAGATEFEAGVELEWRAAQAAIGSERLTLRKILAERGAESPSAVSKAYFDRHDDFTNAVLTVAFALDDKLDPNA</sequence>
<evidence type="ECO:0000256" key="3">
    <source>
        <dbReference type="ARBA" id="ARBA00023015"/>
    </source>
</evidence>
<dbReference type="SMART" id="SM00066">
    <property type="entry name" value="GAL4"/>
    <property type="match status" value="1"/>
</dbReference>
<keyword evidence="3" id="KW-0805">Transcription regulation</keyword>
<keyword evidence="5" id="KW-0539">Nucleus</keyword>
<dbReference type="OrthoDB" id="1405595at2759"/>
<evidence type="ECO:0000313" key="11">
    <source>
        <dbReference type="Proteomes" id="UP000054845"/>
    </source>
</evidence>
<dbReference type="GO" id="GO:0008270">
    <property type="term" value="F:zinc ion binding"/>
    <property type="evidence" value="ECO:0007669"/>
    <property type="project" value="UniProtKB-KW"/>
</dbReference>
<keyword evidence="4" id="KW-0804">Transcription</keyword>
<dbReference type="PROSITE" id="PS00463">
    <property type="entry name" value="ZN2_CY6_FUNGAL_1"/>
    <property type="match status" value="1"/>
</dbReference>
<feature type="compositionally biased region" description="Polar residues" evidence="7">
    <location>
        <begin position="502"/>
        <end position="513"/>
    </location>
</feature>
<feature type="domain" description="C2H2-type" evidence="9">
    <location>
        <begin position="76"/>
        <end position="105"/>
    </location>
</feature>
<feature type="compositionally biased region" description="Low complexity" evidence="7">
    <location>
        <begin position="331"/>
        <end position="349"/>
    </location>
</feature>
<dbReference type="PROSITE" id="PS50048">
    <property type="entry name" value="ZN2_CY6_FUNGAL_2"/>
    <property type="match status" value="1"/>
</dbReference>
<keyword evidence="2" id="KW-0862">Zinc</keyword>
<feature type="domain" description="Zn(2)-C6 fungal-type" evidence="8">
    <location>
        <begin position="112"/>
        <end position="142"/>
    </location>
</feature>
<feature type="region of interest" description="Disordered" evidence="7">
    <location>
        <begin position="1"/>
        <end position="52"/>
    </location>
</feature>
<evidence type="ECO:0000256" key="1">
    <source>
        <dbReference type="ARBA" id="ARBA00022723"/>
    </source>
</evidence>
<evidence type="ECO:0000256" key="6">
    <source>
        <dbReference type="PROSITE-ProRule" id="PRU00042"/>
    </source>
</evidence>
<evidence type="ECO:0000256" key="5">
    <source>
        <dbReference type="ARBA" id="ARBA00023242"/>
    </source>
</evidence>
<protein>
    <submittedName>
        <fullName evidence="10">C6 zinc finger domain containing protein</fullName>
    </submittedName>
</protein>
<keyword evidence="6" id="KW-0863">Zinc-finger</keyword>
<dbReference type="InterPro" id="IPR001138">
    <property type="entry name" value="Zn2Cys6_DnaBD"/>
</dbReference>
<feature type="compositionally biased region" description="Polar residues" evidence="7">
    <location>
        <begin position="226"/>
        <end position="246"/>
    </location>
</feature>
<evidence type="ECO:0000259" key="8">
    <source>
        <dbReference type="PROSITE" id="PS50048"/>
    </source>
</evidence>
<dbReference type="EMBL" id="CCYA01000264">
    <property type="protein sequence ID" value="CEH15544.1"/>
    <property type="molecule type" value="Genomic_DNA"/>
</dbReference>
<dbReference type="CDD" id="cd00067">
    <property type="entry name" value="GAL4"/>
    <property type="match status" value="1"/>
</dbReference>
<dbReference type="Gene3D" id="4.10.240.10">
    <property type="entry name" value="Zn(2)-C6 fungal-type DNA-binding domain"/>
    <property type="match status" value="1"/>
</dbReference>
<reference evidence="10 11" key="1">
    <citation type="submission" date="2014-09" db="EMBL/GenBank/DDBJ databases">
        <authorList>
            <person name="Magalhaes I.L.F."/>
            <person name="Oliveira U."/>
            <person name="Santos F.R."/>
            <person name="Vidigal T.H.D.A."/>
            <person name="Brescovit A.D."/>
            <person name="Santos A.J."/>
        </authorList>
    </citation>
    <scope>NUCLEOTIDE SEQUENCE [LARGE SCALE GENOMIC DNA]</scope>
</reference>
<dbReference type="PANTHER" id="PTHR47660">
    <property type="entry name" value="TRANSCRIPTION FACTOR WITH C2H2 AND ZN(2)-CYS(6) DNA BINDING DOMAIN (EUROFUNG)-RELATED-RELATED"/>
    <property type="match status" value="1"/>
</dbReference>
<evidence type="ECO:0000259" key="9">
    <source>
        <dbReference type="PROSITE" id="PS50157"/>
    </source>
</evidence>
<evidence type="ECO:0000256" key="2">
    <source>
        <dbReference type="ARBA" id="ARBA00022833"/>
    </source>
</evidence>
<dbReference type="PANTHER" id="PTHR47660:SF2">
    <property type="entry name" value="TRANSCRIPTION FACTOR WITH C2H2 AND ZN(2)-CYS(6) DNA BINDING DOMAIN (EUROFUNG)"/>
    <property type="match status" value="1"/>
</dbReference>
<keyword evidence="11" id="KW-1185">Reference proteome</keyword>
<name>A0A0P1BIN1_9BASI</name>
<evidence type="ECO:0000313" key="10">
    <source>
        <dbReference type="EMBL" id="CEH15544.1"/>
    </source>
</evidence>
<dbReference type="InterPro" id="IPR036864">
    <property type="entry name" value="Zn2-C6_fun-type_DNA-bd_sf"/>
</dbReference>
<dbReference type="STRING" id="401625.A0A0P1BIN1"/>
<dbReference type="Pfam" id="PF00172">
    <property type="entry name" value="Zn_clus"/>
    <property type="match status" value="1"/>
</dbReference>